<evidence type="ECO:0000313" key="14">
    <source>
        <dbReference type="Proteomes" id="UP000548685"/>
    </source>
</evidence>
<protein>
    <submittedName>
        <fullName evidence="12">TonB-dependent receptor</fullName>
    </submittedName>
</protein>
<keyword evidence="8" id="KW-0732">Signal</keyword>
<accession>A0A6I4ULA8</accession>
<evidence type="ECO:0000259" key="9">
    <source>
        <dbReference type="Pfam" id="PF07715"/>
    </source>
</evidence>
<comment type="subcellular location">
    <subcellularLocation>
        <location evidence="1 7">Cell outer membrane</location>
        <topology evidence="1 7">Multi-pass membrane protein</topology>
    </subcellularLocation>
</comment>
<evidence type="ECO:0000256" key="2">
    <source>
        <dbReference type="ARBA" id="ARBA00022448"/>
    </source>
</evidence>
<dbReference type="EMBL" id="JACICE010000001">
    <property type="protein sequence ID" value="MBB3774157.1"/>
    <property type="molecule type" value="Genomic_DNA"/>
</dbReference>
<dbReference type="RefSeq" id="WP_160760257.1">
    <property type="nucleotide sequence ID" value="NZ_BAAADZ010000002.1"/>
</dbReference>
<dbReference type="EMBL" id="WTYB01000001">
    <property type="protein sequence ID" value="MXP38185.1"/>
    <property type="molecule type" value="Genomic_DNA"/>
</dbReference>
<organism evidence="12 13">
    <name type="scientific">Erythrobacter ramosus</name>
    <dbReference type="NCBI Taxonomy" id="35811"/>
    <lineage>
        <taxon>Bacteria</taxon>
        <taxon>Pseudomonadati</taxon>
        <taxon>Pseudomonadota</taxon>
        <taxon>Alphaproteobacteria</taxon>
        <taxon>Sphingomonadales</taxon>
        <taxon>Erythrobacteraceae</taxon>
        <taxon>Erythrobacter/Porphyrobacter group</taxon>
        <taxon>Erythrobacter</taxon>
    </lineage>
</organism>
<keyword evidence="2 7" id="KW-0813">Transport</keyword>
<gene>
    <name evidence="11" type="ORF">FHS52_000100</name>
    <name evidence="12" type="ORF">GRI59_06100</name>
</gene>
<reference evidence="11 14" key="2">
    <citation type="submission" date="2020-08" db="EMBL/GenBank/DDBJ databases">
        <title>Genomic Encyclopedia of Type Strains, Phase IV (KMG-IV): sequencing the most valuable type-strain genomes for metagenomic binning, comparative biology and taxonomic classification.</title>
        <authorList>
            <person name="Goeker M."/>
        </authorList>
    </citation>
    <scope>NUCLEOTIDE SEQUENCE [LARGE SCALE GENOMIC DNA]</scope>
    <source>
        <strain evidence="11 14">DSM 8510</strain>
    </source>
</reference>
<dbReference type="SUPFAM" id="SSF56935">
    <property type="entry name" value="Porins"/>
    <property type="match status" value="1"/>
</dbReference>
<dbReference type="Pfam" id="PF07715">
    <property type="entry name" value="Plug"/>
    <property type="match status" value="1"/>
</dbReference>
<dbReference type="PANTHER" id="PTHR40980">
    <property type="entry name" value="PLUG DOMAIN-CONTAINING PROTEIN"/>
    <property type="match status" value="1"/>
</dbReference>
<evidence type="ECO:0000256" key="1">
    <source>
        <dbReference type="ARBA" id="ARBA00004571"/>
    </source>
</evidence>
<dbReference type="InterPro" id="IPR037066">
    <property type="entry name" value="Plug_dom_sf"/>
</dbReference>
<dbReference type="InterPro" id="IPR039426">
    <property type="entry name" value="TonB-dep_rcpt-like"/>
</dbReference>
<evidence type="ECO:0000256" key="3">
    <source>
        <dbReference type="ARBA" id="ARBA00022452"/>
    </source>
</evidence>
<comment type="similarity">
    <text evidence="7">Belongs to the TonB-dependent receptor family.</text>
</comment>
<dbReference type="Gene3D" id="2.40.170.20">
    <property type="entry name" value="TonB-dependent receptor, beta-barrel domain"/>
    <property type="match status" value="1"/>
</dbReference>
<feature type="domain" description="TonB-dependent receptor plug" evidence="9">
    <location>
        <begin position="78"/>
        <end position="163"/>
    </location>
</feature>
<dbReference type="GO" id="GO:0009279">
    <property type="term" value="C:cell outer membrane"/>
    <property type="evidence" value="ECO:0007669"/>
    <property type="project" value="UniProtKB-SubCell"/>
</dbReference>
<keyword evidence="3 7" id="KW-1134">Transmembrane beta strand</keyword>
<dbReference type="InterPro" id="IPR041700">
    <property type="entry name" value="OMP_b-brl_3"/>
</dbReference>
<evidence type="ECO:0000259" key="10">
    <source>
        <dbReference type="Pfam" id="PF14905"/>
    </source>
</evidence>
<proteinExistence type="inferred from homology"/>
<reference evidence="12 13" key="1">
    <citation type="submission" date="2019-12" db="EMBL/GenBank/DDBJ databases">
        <title>Genomic-based taxomic classification of the family Erythrobacteraceae.</title>
        <authorList>
            <person name="Xu L."/>
        </authorList>
    </citation>
    <scope>NUCLEOTIDE SEQUENCE [LARGE SCALE GENOMIC DNA]</scope>
    <source>
        <strain evidence="12 13">JCM 10282</strain>
    </source>
</reference>
<evidence type="ECO:0000256" key="4">
    <source>
        <dbReference type="ARBA" id="ARBA00022692"/>
    </source>
</evidence>
<dbReference type="AlphaFoldDB" id="A0A6I4ULA8"/>
<keyword evidence="6 7" id="KW-0998">Cell outer membrane</keyword>
<dbReference type="InterPro" id="IPR036942">
    <property type="entry name" value="Beta-barrel_TonB_sf"/>
</dbReference>
<keyword evidence="4 7" id="KW-0812">Transmembrane</keyword>
<feature type="signal peptide" evidence="8">
    <location>
        <begin position="1"/>
        <end position="25"/>
    </location>
</feature>
<dbReference type="Pfam" id="PF14905">
    <property type="entry name" value="OMP_b-brl_3"/>
    <property type="match status" value="1"/>
</dbReference>
<dbReference type="PROSITE" id="PS52016">
    <property type="entry name" value="TONB_DEPENDENT_REC_3"/>
    <property type="match status" value="1"/>
</dbReference>
<keyword evidence="14" id="KW-1185">Reference proteome</keyword>
<evidence type="ECO:0000256" key="6">
    <source>
        <dbReference type="ARBA" id="ARBA00023237"/>
    </source>
</evidence>
<dbReference type="PANTHER" id="PTHR40980:SF4">
    <property type="entry name" value="TONB-DEPENDENT RECEPTOR-LIKE BETA-BARREL DOMAIN-CONTAINING PROTEIN"/>
    <property type="match status" value="1"/>
</dbReference>
<evidence type="ECO:0000313" key="12">
    <source>
        <dbReference type="EMBL" id="MXP38185.1"/>
    </source>
</evidence>
<dbReference type="Proteomes" id="UP000548685">
    <property type="component" value="Unassembled WGS sequence"/>
</dbReference>
<feature type="domain" description="Outer membrane protein beta-barrel" evidence="10">
    <location>
        <begin position="502"/>
        <end position="781"/>
    </location>
</feature>
<dbReference type="NCBIfam" id="TIGR01782">
    <property type="entry name" value="TonB-Xanth-Caul"/>
    <property type="match status" value="1"/>
</dbReference>
<dbReference type="InterPro" id="IPR012910">
    <property type="entry name" value="Plug_dom"/>
</dbReference>
<evidence type="ECO:0000256" key="7">
    <source>
        <dbReference type="PROSITE-ProRule" id="PRU01360"/>
    </source>
</evidence>
<keyword evidence="12" id="KW-0675">Receptor</keyword>
<sequence length="943" mass="103669">MIRTHLLLGSAAVALTSTIAAPAFATDAADPQAVVAQDQAAEEAVVAEEGEIVVDGTRPIAESEAAALRIQRLSDNLVSVLSADSVGRLPDQNISQATGRLPGLAVERDQGQARYISVRGAPNYWTTLSFDGINIVSPEGRDARFDSIPSAIASQIIVSKAITPDMPGETVSGNVNIITRSAFDYAGLRVLGKAGAGIAELGDRKEYEGNLVVSDRFDVGGLGEIGVLVSGSYYERNMITDNFEVDYERVSQDQRPGAATRFWARETENKLYRLTRKNWSVSGRLDWRPDDDNQISLRSVYTIFTDDEARDNYIFDFDDRQGDIVANAATCPTTVNPAPTTTGYADVCIGNTPQAGTVYGIDINQRSTLRDFEQSIFTNTLEGKHTFGDSGFRFEWLANYTRSRDDRSVTGEARWNSPSTRTLRPTVAYDFTNPLRNTPQLFTTLQLASPTRFQAGSAVTAIDTFNKPLSELRVSDLVDDTNAYTGRAILAYDTGFAGAEATFKIGFQYDQRTKESVNNQIALSQAAQFTTVGIPTDYNAFSIDLPFQGAIPMGYTFRYFDTRQMEAVSEAARANFAFAPLTGDNFEVRESVYAGFVMGTLRYDWGSILGGVRVERLENTGTALATIAGVSQTVTAASDRTLFFPSLHINYNITENGKIRVGYTSGAARADYDQLRPNVVVDDVNETISGGNPGVKPERSWGLDGYLEWYLVPQGFLSIGAYYRDVRDVLYIDRRTFGSTALNIGGLDRSDYIFSGIANAGEGRIYGVEMAAQLQLEPWTEDLGLPEWMGGFGITANLTLNDSEATKPAFAASNIPERKVRLPGTSDKVYNIGGYYEKYGFSARLQYQRRSAWLDGIANDLTDAGDTYWAADDEMDFSMRYAINSNFEIYFDASNLLNQEGRRFSEPGNLLTATGTPTPFTDDLTIEYERFGRRYSGGVRITF</sequence>
<evidence type="ECO:0000313" key="13">
    <source>
        <dbReference type="Proteomes" id="UP000430021"/>
    </source>
</evidence>
<comment type="caution">
    <text evidence="12">The sequence shown here is derived from an EMBL/GenBank/DDBJ whole genome shotgun (WGS) entry which is preliminary data.</text>
</comment>
<dbReference type="Gene3D" id="2.170.130.10">
    <property type="entry name" value="TonB-dependent receptor, plug domain"/>
    <property type="match status" value="1"/>
</dbReference>
<evidence type="ECO:0000256" key="8">
    <source>
        <dbReference type="SAM" id="SignalP"/>
    </source>
</evidence>
<name>A0A6I4ULA8_9SPHN</name>
<dbReference type="InterPro" id="IPR010104">
    <property type="entry name" value="TonB_rcpt_bac"/>
</dbReference>
<keyword evidence="5 7" id="KW-0472">Membrane</keyword>
<feature type="chain" id="PRO_5026254189" evidence="8">
    <location>
        <begin position="26"/>
        <end position="943"/>
    </location>
</feature>
<evidence type="ECO:0000256" key="5">
    <source>
        <dbReference type="ARBA" id="ARBA00023136"/>
    </source>
</evidence>
<dbReference type="OrthoDB" id="5476657at2"/>
<evidence type="ECO:0000313" key="11">
    <source>
        <dbReference type="EMBL" id="MBB3774157.1"/>
    </source>
</evidence>
<dbReference type="Proteomes" id="UP000430021">
    <property type="component" value="Unassembled WGS sequence"/>
</dbReference>